<gene>
    <name evidence="3" type="ORF">N0V93_000624</name>
</gene>
<dbReference type="PANTHER" id="PTHR38791">
    <property type="entry name" value="ZN(II)2CYS6 TRANSCRIPTION FACTOR (EUROFUNG)-RELATED-RELATED"/>
    <property type="match status" value="1"/>
</dbReference>
<dbReference type="SMART" id="SM00066">
    <property type="entry name" value="GAL4"/>
    <property type="match status" value="1"/>
</dbReference>
<organism evidence="3 4">
    <name type="scientific">Gnomoniopsis smithogilvyi</name>
    <dbReference type="NCBI Taxonomy" id="1191159"/>
    <lineage>
        <taxon>Eukaryota</taxon>
        <taxon>Fungi</taxon>
        <taxon>Dikarya</taxon>
        <taxon>Ascomycota</taxon>
        <taxon>Pezizomycotina</taxon>
        <taxon>Sordariomycetes</taxon>
        <taxon>Sordariomycetidae</taxon>
        <taxon>Diaporthales</taxon>
        <taxon>Gnomoniaceae</taxon>
        <taxon>Gnomoniopsis</taxon>
    </lineage>
</organism>
<dbReference type="Proteomes" id="UP001140453">
    <property type="component" value="Unassembled WGS sequence"/>
</dbReference>
<dbReference type="Gene3D" id="4.10.240.10">
    <property type="entry name" value="Zn(2)-C6 fungal-type DNA-binding domain"/>
    <property type="match status" value="1"/>
</dbReference>
<dbReference type="OrthoDB" id="4314040at2759"/>
<keyword evidence="4" id="KW-1185">Reference proteome</keyword>
<evidence type="ECO:0000256" key="1">
    <source>
        <dbReference type="ARBA" id="ARBA00023242"/>
    </source>
</evidence>
<dbReference type="SUPFAM" id="SSF57701">
    <property type="entry name" value="Zn2/Cys6 DNA-binding domain"/>
    <property type="match status" value="1"/>
</dbReference>
<name>A0A9W8Z279_9PEZI</name>
<dbReference type="GO" id="GO:0008270">
    <property type="term" value="F:zinc ion binding"/>
    <property type="evidence" value="ECO:0007669"/>
    <property type="project" value="InterPro"/>
</dbReference>
<dbReference type="PROSITE" id="PS00463">
    <property type="entry name" value="ZN2_CY6_FUNGAL_1"/>
    <property type="match status" value="1"/>
</dbReference>
<dbReference type="Pfam" id="PF11951">
    <property type="entry name" value="Fungal_trans_2"/>
    <property type="match status" value="1"/>
</dbReference>
<evidence type="ECO:0000259" key="2">
    <source>
        <dbReference type="PROSITE" id="PS50048"/>
    </source>
</evidence>
<comment type="caution">
    <text evidence="3">The sequence shown here is derived from an EMBL/GenBank/DDBJ whole genome shotgun (WGS) entry which is preliminary data.</text>
</comment>
<reference evidence="3" key="1">
    <citation type="submission" date="2022-10" db="EMBL/GenBank/DDBJ databases">
        <title>Tapping the CABI collections for fungal endophytes: first genome assemblies for Collariella, Neodidymelliopsis, Ascochyta clinopodiicola, Didymella pomorum, Didymosphaeria variabile, Neocosmospora piperis and Neocucurbitaria cava.</title>
        <authorList>
            <person name="Hill R."/>
        </authorList>
    </citation>
    <scope>NUCLEOTIDE SEQUENCE</scope>
    <source>
        <strain evidence="3">IMI 355082</strain>
    </source>
</reference>
<dbReference type="InterPro" id="IPR001138">
    <property type="entry name" value="Zn2Cys6_DnaBD"/>
</dbReference>
<dbReference type="InterPro" id="IPR053175">
    <property type="entry name" value="DHMBA_Reg_Transcription_Factor"/>
</dbReference>
<dbReference type="InterPro" id="IPR021858">
    <property type="entry name" value="Fun_TF"/>
</dbReference>
<proteinExistence type="predicted"/>
<dbReference type="CDD" id="cd00067">
    <property type="entry name" value="GAL4"/>
    <property type="match status" value="1"/>
</dbReference>
<evidence type="ECO:0000313" key="4">
    <source>
        <dbReference type="Proteomes" id="UP001140453"/>
    </source>
</evidence>
<dbReference type="PANTHER" id="PTHR38791:SF13">
    <property type="entry name" value="ZN(2)-C6 FUNGAL-TYPE DOMAIN-CONTAINING PROTEIN"/>
    <property type="match status" value="1"/>
</dbReference>
<protein>
    <recommendedName>
        <fullName evidence="2">Zn(2)-C6 fungal-type domain-containing protein</fullName>
    </recommendedName>
</protein>
<accession>A0A9W8Z279</accession>
<keyword evidence="1" id="KW-0539">Nucleus</keyword>
<dbReference type="AlphaFoldDB" id="A0A9W8Z279"/>
<dbReference type="EMBL" id="JAPEVB010000001">
    <property type="protein sequence ID" value="KAJ4396405.1"/>
    <property type="molecule type" value="Genomic_DNA"/>
</dbReference>
<dbReference type="GO" id="GO:0000981">
    <property type="term" value="F:DNA-binding transcription factor activity, RNA polymerase II-specific"/>
    <property type="evidence" value="ECO:0007669"/>
    <property type="project" value="InterPro"/>
</dbReference>
<sequence>MVYCGKPSMGCTTCRERRIKCDETKPICRQCIKSRRHCSGYRSDFDILHRDETQATETRAKKAAAKKAAKRAAEGGGAFIQFEAVPKERVKKQVVRAPPPVAVGYAGGDSPSTSNSWTSPTSTAMTASSAYTSPLEISFPVAAPSLPLDQHASHYFAAHFIMLPGEHGLSAGHLDYLVPLLRTETNSRSAFQLAYAACGLAAMSNREKTVSTDLAHVAAMQHARACEAVAKAIGDPVLRKSDATLAAVLLLIYFEKITASKEVGLVIWRSHIEGAMSLVKDWGGKITQSPSSLRLFNAVRLQIIARTLSSGIAPSMGVNWWLREIEPDDLGARFQRFSLEVSEIRAEVTKQMGILPRHGYGMDLMLEMLRKTQDLDRKMVNYLDTLPDHCRYDTLYYEDYTRDALMHAPVFPGRVDKYHDLMIAATWNGMRAARIILESLTIRIAAWICSPADYRLTPEYKTAVGLITENISDIISSVPFILSTYTKGQNASQGVNAGSFVCGADAQAKMVGGLVASWPLSTVRCCDFATDEQREWAVGRLNWVAHELGIKYASSLADSKIRFPSMLIRRDGLMPSQDPLKGIRGTLPIRAAPVK</sequence>
<evidence type="ECO:0000313" key="3">
    <source>
        <dbReference type="EMBL" id="KAJ4396405.1"/>
    </source>
</evidence>
<dbReference type="Pfam" id="PF00172">
    <property type="entry name" value="Zn_clus"/>
    <property type="match status" value="1"/>
</dbReference>
<feature type="domain" description="Zn(2)-C6 fungal-type" evidence="2">
    <location>
        <begin position="10"/>
        <end position="39"/>
    </location>
</feature>
<dbReference type="InterPro" id="IPR036864">
    <property type="entry name" value="Zn2-C6_fun-type_DNA-bd_sf"/>
</dbReference>
<dbReference type="PROSITE" id="PS50048">
    <property type="entry name" value="ZN2_CY6_FUNGAL_2"/>
    <property type="match status" value="1"/>
</dbReference>